<protein>
    <submittedName>
        <fullName evidence="1">Uncharacterized protein</fullName>
    </submittedName>
</protein>
<reference evidence="1" key="2">
    <citation type="journal article" date="2020" name="Nat. Commun.">
        <title>Large-scale genome sequencing of mycorrhizal fungi provides insights into the early evolution of symbiotic traits.</title>
        <authorList>
            <person name="Miyauchi S."/>
            <person name="Kiss E."/>
            <person name="Kuo A."/>
            <person name="Drula E."/>
            <person name="Kohler A."/>
            <person name="Sanchez-Garcia M."/>
            <person name="Morin E."/>
            <person name="Andreopoulos B."/>
            <person name="Barry K.W."/>
            <person name="Bonito G."/>
            <person name="Buee M."/>
            <person name="Carver A."/>
            <person name="Chen C."/>
            <person name="Cichocki N."/>
            <person name="Clum A."/>
            <person name="Culley D."/>
            <person name="Crous P.W."/>
            <person name="Fauchery L."/>
            <person name="Girlanda M."/>
            <person name="Hayes R.D."/>
            <person name="Keri Z."/>
            <person name="LaButti K."/>
            <person name="Lipzen A."/>
            <person name="Lombard V."/>
            <person name="Magnuson J."/>
            <person name="Maillard F."/>
            <person name="Murat C."/>
            <person name="Nolan M."/>
            <person name="Ohm R.A."/>
            <person name="Pangilinan J."/>
            <person name="Pereira M.F."/>
            <person name="Perotto S."/>
            <person name="Peter M."/>
            <person name="Pfister S."/>
            <person name="Riley R."/>
            <person name="Sitrit Y."/>
            <person name="Stielow J.B."/>
            <person name="Szollosi G."/>
            <person name="Zifcakova L."/>
            <person name="Stursova M."/>
            <person name="Spatafora J.W."/>
            <person name="Tedersoo L."/>
            <person name="Vaario L.M."/>
            <person name="Yamada A."/>
            <person name="Yan M."/>
            <person name="Wang P."/>
            <person name="Xu J."/>
            <person name="Bruns T."/>
            <person name="Baldrian P."/>
            <person name="Vilgalys R."/>
            <person name="Dunand C."/>
            <person name="Henrissat B."/>
            <person name="Grigoriev I.V."/>
            <person name="Hibbett D."/>
            <person name="Nagy L.G."/>
            <person name="Martin F.M."/>
        </authorList>
    </citation>
    <scope>NUCLEOTIDE SEQUENCE</scope>
    <source>
        <strain evidence="1">P2</strain>
    </source>
</reference>
<accession>A0ACB6Z2L5</accession>
<sequence>MTVTIAAYLQETIHFLSNSRCRLVAPIPCSHPYRWPRMREGGATSGVRYFPSGTPDTSMQRPEQWENLSPTKFERIVQQNATLGHNFQYSNRLLKRQTNRSFELV</sequence>
<comment type="caution">
    <text evidence="1">The sequence shown here is derived from an EMBL/GenBank/DDBJ whole genome shotgun (WGS) entry which is preliminary data.</text>
</comment>
<proteinExistence type="predicted"/>
<dbReference type="Proteomes" id="UP000886501">
    <property type="component" value="Unassembled WGS sequence"/>
</dbReference>
<evidence type="ECO:0000313" key="2">
    <source>
        <dbReference type="Proteomes" id="UP000886501"/>
    </source>
</evidence>
<reference evidence="1" key="1">
    <citation type="submission" date="2019-10" db="EMBL/GenBank/DDBJ databases">
        <authorList>
            <consortium name="DOE Joint Genome Institute"/>
            <person name="Kuo A."/>
            <person name="Miyauchi S."/>
            <person name="Kiss E."/>
            <person name="Drula E."/>
            <person name="Kohler A."/>
            <person name="Sanchez-Garcia M."/>
            <person name="Andreopoulos B."/>
            <person name="Barry K.W."/>
            <person name="Bonito G."/>
            <person name="Buee M."/>
            <person name="Carver A."/>
            <person name="Chen C."/>
            <person name="Cichocki N."/>
            <person name="Clum A."/>
            <person name="Culley D."/>
            <person name="Crous P.W."/>
            <person name="Fauchery L."/>
            <person name="Girlanda M."/>
            <person name="Hayes R."/>
            <person name="Keri Z."/>
            <person name="Labutti K."/>
            <person name="Lipzen A."/>
            <person name="Lombard V."/>
            <person name="Magnuson J."/>
            <person name="Maillard F."/>
            <person name="Morin E."/>
            <person name="Murat C."/>
            <person name="Nolan M."/>
            <person name="Ohm R."/>
            <person name="Pangilinan J."/>
            <person name="Pereira M."/>
            <person name="Perotto S."/>
            <person name="Peter M."/>
            <person name="Riley R."/>
            <person name="Sitrit Y."/>
            <person name="Stielow B."/>
            <person name="Szollosi G."/>
            <person name="Zifcakova L."/>
            <person name="Stursova M."/>
            <person name="Spatafora J.W."/>
            <person name="Tedersoo L."/>
            <person name="Vaario L.-M."/>
            <person name="Yamada A."/>
            <person name="Yan M."/>
            <person name="Wang P."/>
            <person name="Xu J."/>
            <person name="Bruns T."/>
            <person name="Baldrian P."/>
            <person name="Vilgalys R."/>
            <person name="Henrissat B."/>
            <person name="Grigoriev I.V."/>
            <person name="Hibbett D."/>
            <person name="Nagy L.G."/>
            <person name="Martin F.M."/>
        </authorList>
    </citation>
    <scope>NUCLEOTIDE SEQUENCE</scope>
    <source>
        <strain evidence="1">P2</strain>
    </source>
</reference>
<keyword evidence="2" id="KW-1185">Reference proteome</keyword>
<evidence type="ECO:0000313" key="1">
    <source>
        <dbReference type="EMBL" id="KAF9643620.1"/>
    </source>
</evidence>
<organism evidence="1 2">
    <name type="scientific">Thelephora ganbajun</name>
    <name type="common">Ganba fungus</name>
    <dbReference type="NCBI Taxonomy" id="370292"/>
    <lineage>
        <taxon>Eukaryota</taxon>
        <taxon>Fungi</taxon>
        <taxon>Dikarya</taxon>
        <taxon>Basidiomycota</taxon>
        <taxon>Agaricomycotina</taxon>
        <taxon>Agaricomycetes</taxon>
        <taxon>Thelephorales</taxon>
        <taxon>Thelephoraceae</taxon>
        <taxon>Thelephora</taxon>
    </lineage>
</organism>
<gene>
    <name evidence="1" type="ORF">BDM02DRAFT_1403985</name>
</gene>
<name>A0ACB6Z2L5_THEGA</name>
<dbReference type="EMBL" id="MU118202">
    <property type="protein sequence ID" value="KAF9643620.1"/>
    <property type="molecule type" value="Genomic_DNA"/>
</dbReference>